<dbReference type="SUPFAM" id="SSF51556">
    <property type="entry name" value="Metallo-dependent hydrolases"/>
    <property type="match status" value="1"/>
</dbReference>
<gene>
    <name evidence="2" type="ORF">I2501_25115</name>
</gene>
<dbReference type="RefSeq" id="WP_196196459.1">
    <property type="nucleotide sequence ID" value="NZ_JADPRT010000011.1"/>
</dbReference>
<feature type="domain" description="Amidohydrolase-related" evidence="1">
    <location>
        <begin position="166"/>
        <end position="376"/>
    </location>
</feature>
<evidence type="ECO:0000313" key="2">
    <source>
        <dbReference type="EMBL" id="MBF9071304.1"/>
    </source>
</evidence>
<dbReference type="Gene3D" id="3.20.20.140">
    <property type="entry name" value="Metal-dependent hydrolases"/>
    <property type="match status" value="1"/>
</dbReference>
<proteinExistence type="predicted"/>
<dbReference type="Proteomes" id="UP000657385">
    <property type="component" value="Unassembled WGS sequence"/>
</dbReference>
<protein>
    <submittedName>
        <fullName evidence="2">Amidohydrolase family protein</fullName>
    </submittedName>
</protein>
<evidence type="ECO:0000259" key="1">
    <source>
        <dbReference type="Pfam" id="PF04909"/>
    </source>
</evidence>
<dbReference type="InterPro" id="IPR006680">
    <property type="entry name" value="Amidohydro-rel"/>
</dbReference>
<dbReference type="InterPro" id="IPR032466">
    <property type="entry name" value="Metal_Hydrolase"/>
</dbReference>
<dbReference type="PANTHER" id="PTHR43383:SF2">
    <property type="entry name" value="AMIDOHYDROLASE 2 FAMILY PROTEIN"/>
    <property type="match status" value="1"/>
</dbReference>
<dbReference type="Pfam" id="PF04909">
    <property type="entry name" value="Amidohydro_2"/>
    <property type="match status" value="1"/>
</dbReference>
<name>A0A931B6G6_9ACTN</name>
<comment type="caution">
    <text evidence="2">The sequence shown here is derived from an EMBL/GenBank/DDBJ whole genome shotgun (WGS) entry which is preliminary data.</text>
</comment>
<accession>A0A931B6G6</accession>
<sequence>MQRQDRDGQGVPDFGGLVDQHCHSVVASELGETAFASLLTESDRQPADPHAVWDSSLGLAVRRWCAPELDLPAFAPVEDYLERRRELGAAEVTRRMLRRSGFDACLVDTGLTEAAGVPLLSPDEFGGLAGADVHEIVRIERIAERATPGLTADGWADGVSTALHRAARHAVGLKSVVAYRHGLDFDPARPSPAETRRAAGEYLASGGGRLTHPVLLRHLLWTALESGLPLQLHTGFGDPDLTLHRSDPSLLTDFVRAAEPLGTPLVLLHCWPYHRQAAWLAHAFPHVFCDVGLTLTHTGAPGARQVLAETLELAPFRKVLFSTDGYGLPELHRVGAAAFRHALAAWLPEAVPGNAVEAARIASLIGRENAVRLYGLADAPV</sequence>
<reference evidence="2" key="1">
    <citation type="submission" date="2020-11" db="EMBL/GenBank/DDBJ databases">
        <title>Isolation and identification of active actinomycetes.</title>
        <authorList>
            <person name="Yu B."/>
        </authorList>
    </citation>
    <scope>NUCLEOTIDE SEQUENCE</scope>
    <source>
        <strain evidence="2">NEAU-YB345</strain>
    </source>
</reference>
<dbReference type="EMBL" id="JADPRT010000011">
    <property type="protein sequence ID" value="MBF9071304.1"/>
    <property type="molecule type" value="Genomic_DNA"/>
</dbReference>
<dbReference type="PANTHER" id="PTHR43383">
    <property type="entry name" value="NODULIN 6"/>
    <property type="match status" value="1"/>
</dbReference>
<evidence type="ECO:0000313" key="3">
    <source>
        <dbReference type="Proteomes" id="UP000657385"/>
    </source>
</evidence>
<organism evidence="2 3">
    <name type="scientific">Streptacidiphilus fuscans</name>
    <dbReference type="NCBI Taxonomy" id="2789292"/>
    <lineage>
        <taxon>Bacteria</taxon>
        <taxon>Bacillati</taxon>
        <taxon>Actinomycetota</taxon>
        <taxon>Actinomycetes</taxon>
        <taxon>Kitasatosporales</taxon>
        <taxon>Streptomycetaceae</taxon>
        <taxon>Streptacidiphilus</taxon>
    </lineage>
</organism>
<keyword evidence="3" id="KW-1185">Reference proteome</keyword>
<dbReference type="GO" id="GO:0016787">
    <property type="term" value="F:hydrolase activity"/>
    <property type="evidence" value="ECO:0007669"/>
    <property type="project" value="InterPro"/>
</dbReference>
<dbReference type="AlphaFoldDB" id="A0A931B6G6"/>